<evidence type="ECO:0000313" key="2">
    <source>
        <dbReference type="EMBL" id="ASD48501.1"/>
    </source>
</evidence>
<reference evidence="2" key="1">
    <citation type="submission" date="2017-02" db="EMBL/GenBank/DDBJ databases">
        <title>Emergence of VIM metallo-beta-lactamase producing Alcaligenes faecalis in GAZA, Palestine.</title>
        <authorList>
            <person name="Al Laham N."/>
            <person name="Chavda K."/>
            <person name="Cienfuegos V."/>
            <person name="Kreiswirth B."/>
            <person name="Chen L."/>
        </authorList>
    </citation>
    <scope>NUCLEOTIDE SEQUENCE</scope>
    <source>
        <strain evidence="2">GZAF1</strain>
        <plasmid evidence="2">pGZAF1_VIM</plasmid>
    </source>
</reference>
<organism evidence="2">
    <name type="scientific">Alcaligenes faecalis</name>
    <dbReference type="NCBI Taxonomy" id="511"/>
    <lineage>
        <taxon>Bacteria</taxon>
        <taxon>Pseudomonadati</taxon>
        <taxon>Pseudomonadota</taxon>
        <taxon>Betaproteobacteria</taxon>
        <taxon>Burkholderiales</taxon>
        <taxon>Alcaligenaceae</taxon>
        <taxon>Alcaligenes</taxon>
    </lineage>
</organism>
<keyword evidence="1" id="KW-0812">Transmembrane</keyword>
<dbReference type="AlphaFoldDB" id="A0A1Z3MLB8"/>
<dbReference type="RefSeq" id="WP_086069327.1">
    <property type="nucleotide sequence ID" value="NZ_KY623659.1"/>
</dbReference>
<keyword evidence="1" id="KW-1133">Transmembrane helix</keyword>
<keyword evidence="1" id="KW-0472">Membrane</keyword>
<evidence type="ECO:0000256" key="1">
    <source>
        <dbReference type="SAM" id="Phobius"/>
    </source>
</evidence>
<feature type="transmembrane region" description="Helical" evidence="1">
    <location>
        <begin position="102"/>
        <end position="120"/>
    </location>
</feature>
<dbReference type="EMBL" id="KY623659">
    <property type="protein sequence ID" value="ASD48501.1"/>
    <property type="molecule type" value="Genomic_DNA"/>
</dbReference>
<feature type="transmembrane region" description="Helical" evidence="1">
    <location>
        <begin position="132"/>
        <end position="157"/>
    </location>
</feature>
<feature type="transmembrane region" description="Helical" evidence="1">
    <location>
        <begin position="7"/>
        <end position="25"/>
    </location>
</feature>
<geneLocation type="plasmid" evidence="2">
    <name>pGZAF1_VIM</name>
</geneLocation>
<protein>
    <submittedName>
        <fullName evidence="2">Transposase</fullName>
    </submittedName>
</protein>
<proteinExistence type="predicted"/>
<accession>A0A1Z3MLB8</accession>
<keyword evidence="2" id="KW-0614">Plasmid</keyword>
<sequence length="166" mass="19199">MKLSLHQHIALSWLIGAPVIFAPVIENAKRPDADAVMAWGVAIVAVMILLTPLLLHWPTFRRWYGWTDALTERQREALAQHDLRRYYQIAFNEGYVSRVLPYVWRIIWTVGGLMAVTTVLPKDTGWPAFDALAVFSTWYPIGVMLLVFASWPLGRLIRQWVQDRRK</sequence>
<name>A0A1Z3MLB8_ALCFA</name>
<feature type="transmembrane region" description="Helical" evidence="1">
    <location>
        <begin position="37"/>
        <end position="55"/>
    </location>
</feature>